<organism evidence="2 3">
    <name type="scientific">Porites lobata</name>
    <dbReference type="NCBI Taxonomy" id="104759"/>
    <lineage>
        <taxon>Eukaryota</taxon>
        <taxon>Metazoa</taxon>
        <taxon>Cnidaria</taxon>
        <taxon>Anthozoa</taxon>
        <taxon>Hexacorallia</taxon>
        <taxon>Scleractinia</taxon>
        <taxon>Fungiina</taxon>
        <taxon>Poritidae</taxon>
        <taxon>Porites</taxon>
    </lineage>
</organism>
<sequence length="321" mass="36573">MSRSRYGTFLESVDSEKTELRSLIAQRSHFEEMEHSGNQSYYPWVNCQESVVQNRLPLLWHEFLRWISNSGVASILICLHFSIIGLFALSLLSLYERPSLWYNIAHYLFSCGTFGFTGGCVNYLAVTLFYKKIPGLYGTGIIVSHYQDICESVRTSVIDIFFDEEFLKFYSKQKLNHQIVRLNIEGHLQRILQSETVDQLITTELHSLASSPEGQLLSSVGIKISSLRSLVKPYVVDLLTDVVPVLMERFTSYSQDQGIKTLKQELKSYTTRRKEEVPSNRVELLMKDLLFSHLQLLVILGCVVGIFLGVLSQISGVGQII</sequence>
<keyword evidence="1" id="KW-0812">Transmembrane</keyword>
<accession>A0ABN8NP57</accession>
<proteinExistence type="predicted"/>
<dbReference type="EMBL" id="CALNXK010000024">
    <property type="protein sequence ID" value="CAH3111762.1"/>
    <property type="molecule type" value="Genomic_DNA"/>
</dbReference>
<dbReference type="Proteomes" id="UP001159405">
    <property type="component" value="Unassembled WGS sequence"/>
</dbReference>
<keyword evidence="1" id="KW-1133">Transmembrane helix</keyword>
<comment type="caution">
    <text evidence="2">The sequence shown here is derived from an EMBL/GenBank/DDBJ whole genome shotgun (WGS) entry which is preliminary data.</text>
</comment>
<feature type="transmembrane region" description="Helical" evidence="1">
    <location>
        <begin position="72"/>
        <end position="95"/>
    </location>
</feature>
<dbReference type="PANTHER" id="PTHR38568:SF2">
    <property type="entry name" value="DUF445 DOMAIN-CONTAINING PROTEIN"/>
    <property type="match status" value="1"/>
</dbReference>
<evidence type="ECO:0000256" key="1">
    <source>
        <dbReference type="SAM" id="Phobius"/>
    </source>
</evidence>
<evidence type="ECO:0000313" key="2">
    <source>
        <dbReference type="EMBL" id="CAH3111762.1"/>
    </source>
</evidence>
<dbReference type="PANTHER" id="PTHR38568">
    <property type="entry name" value="DUF445 DOMAIN-CONTAINING PROTEIN-RELATED"/>
    <property type="match status" value="1"/>
</dbReference>
<name>A0ABN8NP57_9CNID</name>
<feature type="transmembrane region" description="Helical" evidence="1">
    <location>
        <begin position="289"/>
        <end position="311"/>
    </location>
</feature>
<reference evidence="2 3" key="1">
    <citation type="submission" date="2022-05" db="EMBL/GenBank/DDBJ databases">
        <authorList>
            <consortium name="Genoscope - CEA"/>
            <person name="William W."/>
        </authorList>
    </citation>
    <scope>NUCLEOTIDE SEQUENCE [LARGE SCALE GENOMIC DNA]</scope>
</reference>
<keyword evidence="1" id="KW-0472">Membrane</keyword>
<evidence type="ECO:0000313" key="3">
    <source>
        <dbReference type="Proteomes" id="UP001159405"/>
    </source>
</evidence>
<keyword evidence="3" id="KW-1185">Reference proteome</keyword>
<feature type="transmembrane region" description="Helical" evidence="1">
    <location>
        <begin position="107"/>
        <end position="130"/>
    </location>
</feature>
<protein>
    <submittedName>
        <fullName evidence="2">Uncharacterized protein</fullName>
    </submittedName>
</protein>
<gene>
    <name evidence="2" type="ORF">PLOB_00020611</name>
</gene>